<keyword evidence="1" id="KW-0812">Transmembrane</keyword>
<dbReference type="STRING" id="313367.JSE7799_02501"/>
<name>A0A0M7BCZ2_9RHOB</name>
<feature type="transmembrane region" description="Helical" evidence="1">
    <location>
        <begin position="41"/>
        <end position="59"/>
    </location>
</feature>
<accession>A0A0M7BCZ2</accession>
<evidence type="ECO:0000313" key="2">
    <source>
        <dbReference type="EMBL" id="CUH39773.1"/>
    </source>
</evidence>
<dbReference type="AlphaFoldDB" id="A0A0M7BCZ2"/>
<evidence type="ECO:0000256" key="1">
    <source>
        <dbReference type="SAM" id="Phobius"/>
    </source>
</evidence>
<dbReference type="OrthoDB" id="7862519at2"/>
<dbReference type="EMBL" id="CYPR01000162">
    <property type="protein sequence ID" value="CUH39773.1"/>
    <property type="molecule type" value="Genomic_DNA"/>
</dbReference>
<organism evidence="2 3">
    <name type="scientific">Jannaschia seosinensis</name>
    <dbReference type="NCBI Taxonomy" id="313367"/>
    <lineage>
        <taxon>Bacteria</taxon>
        <taxon>Pseudomonadati</taxon>
        <taxon>Pseudomonadota</taxon>
        <taxon>Alphaproteobacteria</taxon>
        <taxon>Rhodobacterales</taxon>
        <taxon>Roseobacteraceae</taxon>
        <taxon>Jannaschia</taxon>
    </lineage>
</organism>
<dbReference type="Proteomes" id="UP000049455">
    <property type="component" value="Unassembled WGS sequence"/>
</dbReference>
<proteinExistence type="predicted"/>
<sequence>MSAPLHIVRASPSRRAFAVGVQGILGLLLLWIALASPPADLGWRAFLVVAGVAALLLAWRGWERSGVALILDADGLRQEDGTWIAAMDDIDSVDRSLFTFKPSNGFLIRLRRPLGRAWAPGLWWRVNRRVGVGGVTNGRDTKILADALSFMVAERDAER</sequence>
<evidence type="ECO:0000313" key="3">
    <source>
        <dbReference type="Proteomes" id="UP000049455"/>
    </source>
</evidence>
<keyword evidence="1" id="KW-1133">Transmembrane helix</keyword>
<keyword evidence="1" id="KW-0472">Membrane</keyword>
<dbReference type="RefSeq" id="WP_055663920.1">
    <property type="nucleotide sequence ID" value="NZ_CYPR01000162.1"/>
</dbReference>
<keyword evidence="3" id="KW-1185">Reference proteome</keyword>
<gene>
    <name evidence="2" type="ORF">JSE7799_02501</name>
</gene>
<protein>
    <submittedName>
        <fullName evidence="2">Uncharacterized protein</fullName>
    </submittedName>
</protein>
<reference evidence="2 3" key="1">
    <citation type="submission" date="2015-09" db="EMBL/GenBank/DDBJ databases">
        <authorList>
            <person name="Jackson K.R."/>
            <person name="Lunt B.L."/>
            <person name="Fisher J.N.B."/>
            <person name="Gardner A.V."/>
            <person name="Bailey M.E."/>
            <person name="Deus L.M."/>
            <person name="Earl A.S."/>
            <person name="Gibby P.D."/>
            <person name="Hartmann K.A."/>
            <person name="Liu J.E."/>
            <person name="Manci A.M."/>
            <person name="Nielsen D.A."/>
            <person name="Solomon M.B."/>
            <person name="Breakwell D.P."/>
            <person name="Burnett S.H."/>
            <person name="Grose J.H."/>
        </authorList>
    </citation>
    <scope>NUCLEOTIDE SEQUENCE [LARGE SCALE GENOMIC DNA]</scope>
    <source>
        <strain evidence="2 3">CECT 7799</strain>
    </source>
</reference>
<feature type="transmembrane region" description="Helical" evidence="1">
    <location>
        <begin position="16"/>
        <end position="35"/>
    </location>
</feature>